<proteinExistence type="predicted"/>
<organism evidence="2 3">
    <name type="scientific">Dryococelus australis</name>
    <dbReference type="NCBI Taxonomy" id="614101"/>
    <lineage>
        <taxon>Eukaryota</taxon>
        <taxon>Metazoa</taxon>
        <taxon>Ecdysozoa</taxon>
        <taxon>Arthropoda</taxon>
        <taxon>Hexapoda</taxon>
        <taxon>Insecta</taxon>
        <taxon>Pterygota</taxon>
        <taxon>Neoptera</taxon>
        <taxon>Polyneoptera</taxon>
        <taxon>Phasmatodea</taxon>
        <taxon>Verophasmatodea</taxon>
        <taxon>Anareolatae</taxon>
        <taxon>Phasmatidae</taxon>
        <taxon>Eurycanthinae</taxon>
        <taxon>Dryococelus</taxon>
    </lineage>
</organism>
<accession>A0ABQ9GAD5</accession>
<feature type="region of interest" description="Disordered" evidence="1">
    <location>
        <begin position="516"/>
        <end position="558"/>
    </location>
</feature>
<dbReference type="Proteomes" id="UP001159363">
    <property type="component" value="Chromosome 13"/>
</dbReference>
<evidence type="ECO:0000313" key="2">
    <source>
        <dbReference type="EMBL" id="KAJ8869117.1"/>
    </source>
</evidence>
<feature type="region of interest" description="Disordered" evidence="1">
    <location>
        <begin position="442"/>
        <end position="471"/>
    </location>
</feature>
<gene>
    <name evidence="2" type="ORF">PR048_030684</name>
</gene>
<protein>
    <submittedName>
        <fullName evidence="2">Uncharacterized protein</fullName>
    </submittedName>
</protein>
<comment type="caution">
    <text evidence="2">The sequence shown here is derived from an EMBL/GenBank/DDBJ whole genome shotgun (WGS) entry which is preliminary data.</text>
</comment>
<dbReference type="EMBL" id="JARBHB010000014">
    <property type="protein sequence ID" value="KAJ8869117.1"/>
    <property type="molecule type" value="Genomic_DNA"/>
</dbReference>
<feature type="compositionally biased region" description="Basic and acidic residues" evidence="1">
    <location>
        <begin position="449"/>
        <end position="464"/>
    </location>
</feature>
<reference evidence="2 3" key="1">
    <citation type="submission" date="2023-02" db="EMBL/GenBank/DDBJ databases">
        <title>LHISI_Scaffold_Assembly.</title>
        <authorList>
            <person name="Stuart O.P."/>
            <person name="Cleave R."/>
            <person name="Magrath M.J.L."/>
            <person name="Mikheyev A.S."/>
        </authorList>
    </citation>
    <scope>NUCLEOTIDE SEQUENCE [LARGE SCALE GENOMIC DNA]</scope>
    <source>
        <strain evidence="2">Daus_M_001</strain>
        <tissue evidence="2">Leg muscle</tissue>
    </source>
</reference>
<name>A0ABQ9GAD5_9NEOP</name>
<sequence length="558" mass="62017">MRYRQYRGLEAVLLFVRRPARDRAKRWGGGGCDLYMSCETQATGNYAAASQRSPANMTTRYTSTLTAPSSSLSIDIGCCLSEKASSYLTGPLRIQQHRHGSYDKIDVQHEYTEVDFAIGSQFIRHALDDFEPIADWKGNKEKVTDRRDVWPDAAAAAAGGEEKTRWEDGGDSRLIGGDVPHLFDNFHPAAGLRKGRGGVINNRGPSSDMGAGQWESCGERPVFPFVGFPALLCTLPCLRTGSCSYRVYHSASWRQLQHEKAGYSAITRVLMRSLTDHVLKPKCSRWEECSRKTSRFNIHSAVIIRLGGATRVQGTDRNTNQLQVIQDIGLQKLRSTFTSRSTLGLVAGWPTAASGEARPRYSRTCLPAFDTSGHCPSPLADQRGNYKLKDRTLVFTHRACTGSSPLHTAVLKTCLRAWLSFSTGKPLKLNAIQNVRVARTRTGVSPVDGKPRRSRNTERLERSPPTKANRVRFPVGSLPAFLRVGIVPDYAAGMQFFSGISRHPIFNLTLPRFEPFHNARPRKKTDPGTQPERADDKGTNLNHSTIRRNAQSCNLRTQ</sequence>
<evidence type="ECO:0000313" key="3">
    <source>
        <dbReference type="Proteomes" id="UP001159363"/>
    </source>
</evidence>
<evidence type="ECO:0000256" key="1">
    <source>
        <dbReference type="SAM" id="MobiDB-lite"/>
    </source>
</evidence>
<feature type="compositionally biased region" description="Polar residues" evidence="1">
    <location>
        <begin position="539"/>
        <end position="558"/>
    </location>
</feature>
<keyword evidence="3" id="KW-1185">Reference proteome</keyword>